<evidence type="ECO:0000259" key="7">
    <source>
        <dbReference type="PROSITE" id="PS50119"/>
    </source>
</evidence>
<evidence type="ECO:0000256" key="1">
    <source>
        <dbReference type="ARBA" id="ARBA00022723"/>
    </source>
</evidence>
<dbReference type="PROSITE" id="PS50089">
    <property type="entry name" value="ZF_RING_2"/>
    <property type="match status" value="1"/>
</dbReference>
<dbReference type="PROSITE" id="PS00518">
    <property type="entry name" value="ZF_RING_1"/>
    <property type="match status" value="1"/>
</dbReference>
<dbReference type="Gene3D" id="4.10.830.40">
    <property type="match status" value="1"/>
</dbReference>
<dbReference type="PROSITE" id="PS50119">
    <property type="entry name" value="ZF_BBOX"/>
    <property type="match status" value="1"/>
</dbReference>
<evidence type="ECO:0008006" key="10">
    <source>
        <dbReference type="Google" id="ProtNLM"/>
    </source>
</evidence>
<dbReference type="InterPro" id="IPR058030">
    <property type="entry name" value="TRIM8/14/16/25/29/45/65_CC"/>
</dbReference>
<evidence type="ECO:0000256" key="3">
    <source>
        <dbReference type="ARBA" id="ARBA00022833"/>
    </source>
</evidence>
<dbReference type="Pfam" id="PF25600">
    <property type="entry name" value="TRIM_CC"/>
    <property type="match status" value="1"/>
</dbReference>
<keyword evidence="1" id="KW-0479">Metal-binding</keyword>
<dbReference type="Gene3D" id="3.30.40.10">
    <property type="entry name" value="Zinc/RING finger domain, C3HC4 (zinc finger)"/>
    <property type="match status" value="1"/>
</dbReference>
<dbReference type="InterPro" id="IPR051051">
    <property type="entry name" value="E3_ubiq-ligase_TRIM/RNF"/>
</dbReference>
<dbReference type="InterPro" id="IPR013083">
    <property type="entry name" value="Znf_RING/FYVE/PHD"/>
</dbReference>
<keyword evidence="3" id="KW-0862">Zinc</keyword>
<dbReference type="CDD" id="cd19769">
    <property type="entry name" value="Bbox2_TRIM16-like"/>
    <property type="match status" value="1"/>
</dbReference>
<dbReference type="Ensembl" id="ENSCLMT00005041458.1">
    <property type="protein sequence ID" value="ENSCLMP00005039962.1"/>
    <property type="gene ID" value="ENSCLMG00005018826.1"/>
</dbReference>
<dbReference type="InterPro" id="IPR001841">
    <property type="entry name" value="Znf_RING"/>
</dbReference>
<feature type="coiled-coil region" evidence="5">
    <location>
        <begin position="242"/>
        <end position="291"/>
    </location>
</feature>
<dbReference type="InterPro" id="IPR027370">
    <property type="entry name" value="Znf-RING_euk"/>
</dbReference>
<feature type="domain" description="B box-type" evidence="7">
    <location>
        <begin position="144"/>
        <end position="184"/>
    </location>
</feature>
<dbReference type="GO" id="GO:0008270">
    <property type="term" value="F:zinc ion binding"/>
    <property type="evidence" value="ECO:0007669"/>
    <property type="project" value="UniProtKB-KW"/>
</dbReference>
<reference evidence="8" key="2">
    <citation type="submission" date="2025-09" db="UniProtKB">
        <authorList>
            <consortium name="Ensembl"/>
        </authorList>
    </citation>
    <scope>IDENTIFICATION</scope>
</reference>
<accession>A0A8C3AAQ0</accession>
<dbReference type="SUPFAM" id="SSF57845">
    <property type="entry name" value="B-box zinc-binding domain"/>
    <property type="match status" value="1"/>
</dbReference>
<dbReference type="PANTHER" id="PTHR25465:SF32">
    <property type="entry name" value="BLOODTHIRSTY-RELATED GENE FAMILY, MEMBER 16 ISOFORM X1-RELATED"/>
    <property type="match status" value="1"/>
</dbReference>
<reference evidence="8" key="1">
    <citation type="submission" date="2025-08" db="UniProtKB">
        <authorList>
            <consortium name="Ensembl"/>
        </authorList>
    </citation>
    <scope>IDENTIFICATION</scope>
</reference>
<keyword evidence="9" id="KW-1185">Reference proteome</keyword>
<keyword evidence="5" id="KW-0175">Coiled coil</keyword>
<dbReference type="Gene3D" id="3.30.160.60">
    <property type="entry name" value="Classic Zinc Finger"/>
    <property type="match status" value="1"/>
</dbReference>
<dbReference type="AlphaFoldDB" id="A0A8C3AAQ0"/>
<evidence type="ECO:0000313" key="8">
    <source>
        <dbReference type="Ensembl" id="ENSCLMP00005039962.1"/>
    </source>
</evidence>
<keyword evidence="2 4" id="KW-0863">Zinc-finger</keyword>
<dbReference type="InterPro" id="IPR000315">
    <property type="entry name" value="Znf_B-box"/>
</dbReference>
<dbReference type="SUPFAM" id="SSF57850">
    <property type="entry name" value="RING/U-box"/>
    <property type="match status" value="1"/>
</dbReference>
<dbReference type="SMART" id="SM00184">
    <property type="entry name" value="RING"/>
    <property type="match status" value="1"/>
</dbReference>
<evidence type="ECO:0000259" key="6">
    <source>
        <dbReference type="PROSITE" id="PS50089"/>
    </source>
</evidence>
<dbReference type="Pfam" id="PF13445">
    <property type="entry name" value="zf-RING_UBOX"/>
    <property type="match status" value="1"/>
</dbReference>
<evidence type="ECO:0000256" key="4">
    <source>
        <dbReference type="PROSITE-ProRule" id="PRU00024"/>
    </source>
</evidence>
<dbReference type="Pfam" id="PF00643">
    <property type="entry name" value="zf-B_box"/>
    <property type="match status" value="1"/>
</dbReference>
<dbReference type="PANTHER" id="PTHR25465">
    <property type="entry name" value="B-BOX DOMAIN CONTAINING"/>
    <property type="match status" value="1"/>
</dbReference>
<evidence type="ECO:0000256" key="2">
    <source>
        <dbReference type="ARBA" id="ARBA00022771"/>
    </source>
</evidence>
<dbReference type="SMART" id="SM00336">
    <property type="entry name" value="BBOX"/>
    <property type="match status" value="1"/>
</dbReference>
<feature type="domain" description="RING-type" evidence="6">
    <location>
        <begin position="16"/>
        <end position="56"/>
    </location>
</feature>
<dbReference type="GeneTree" id="ENSGT00940000165823"/>
<name>A0A8C3AAQ0_CYCLU</name>
<proteinExistence type="predicted"/>
<organism evidence="8 9">
    <name type="scientific">Cyclopterus lumpus</name>
    <name type="common">Lumpsucker</name>
    <dbReference type="NCBI Taxonomy" id="8103"/>
    <lineage>
        <taxon>Eukaryota</taxon>
        <taxon>Metazoa</taxon>
        <taxon>Chordata</taxon>
        <taxon>Craniata</taxon>
        <taxon>Vertebrata</taxon>
        <taxon>Euteleostomi</taxon>
        <taxon>Actinopterygii</taxon>
        <taxon>Neopterygii</taxon>
        <taxon>Teleostei</taxon>
        <taxon>Neoteleostei</taxon>
        <taxon>Acanthomorphata</taxon>
        <taxon>Eupercaria</taxon>
        <taxon>Perciformes</taxon>
        <taxon>Cottioidei</taxon>
        <taxon>Cottales</taxon>
        <taxon>Cyclopteridae</taxon>
        <taxon>Cyclopterus</taxon>
    </lineage>
</organism>
<dbReference type="Proteomes" id="UP000694565">
    <property type="component" value="Unplaced"/>
</dbReference>
<evidence type="ECO:0000256" key="5">
    <source>
        <dbReference type="SAM" id="Coils"/>
    </source>
</evidence>
<evidence type="ECO:0000313" key="9">
    <source>
        <dbReference type="Proteomes" id="UP000694565"/>
    </source>
</evidence>
<dbReference type="InterPro" id="IPR017907">
    <property type="entry name" value="Znf_RING_CS"/>
</dbReference>
<sequence>MASLGCFPLPEEQFQCSVCQQVFTDPVTTPCGHNFCRACLRAAWDGGDVCRCPACDKPFTPRPEMSINAAFKELADAFRRAAAAVRRAEPGEVACDVCAATSLQVGALKSCLVCLTSYCEAHLEPHRRVGALMVHKLIEPATGLQERMCRKHERLLEMFCRDEMECVCRFCTETQHKGHRAVAVEEESGERKVQMKKSEEDFQLMIQERLKKVEEIQSCLKLSNTNTDTETEASDLLFASLIRSVEERQAEVNAEVKEKRGDAERRAEELGDELQQEISELQRRCAELQDLRDSEDHLNVLQKSPSLMSPPPTRDWAEIDVDPELCVGTLRGALSKLDRTLTHELAGLKKEGRASNREILQ</sequence>
<protein>
    <recommendedName>
        <fullName evidence="10">E3 ubiquitin/ISG15 ligase TRIM25-like</fullName>
    </recommendedName>
</protein>